<dbReference type="GO" id="GO:0009451">
    <property type="term" value="P:RNA modification"/>
    <property type="evidence" value="ECO:0007669"/>
    <property type="project" value="InterPro"/>
</dbReference>
<dbReference type="Pfam" id="PF20431">
    <property type="entry name" value="E_motif"/>
    <property type="match status" value="1"/>
</dbReference>
<reference evidence="2" key="1">
    <citation type="journal article" date="2013" name="Science">
        <title>The Amborella genome and the evolution of flowering plants.</title>
        <authorList>
            <consortium name="Amborella Genome Project"/>
        </authorList>
    </citation>
    <scope>NUCLEOTIDE SEQUENCE [LARGE SCALE GENOMIC DNA]</scope>
</reference>
<evidence type="ECO:0000313" key="1">
    <source>
        <dbReference type="EMBL" id="ERM96498.1"/>
    </source>
</evidence>
<dbReference type="EMBL" id="KI397142">
    <property type="protein sequence ID" value="ERM96498.1"/>
    <property type="molecule type" value="Genomic_DNA"/>
</dbReference>
<dbReference type="Proteomes" id="UP000017836">
    <property type="component" value="Unassembled WGS sequence"/>
</dbReference>
<dbReference type="HOGENOM" id="CLU_2530460_0_0_1"/>
<dbReference type="GO" id="GO:0003723">
    <property type="term" value="F:RNA binding"/>
    <property type="evidence" value="ECO:0007669"/>
    <property type="project" value="InterPro"/>
</dbReference>
<dbReference type="InterPro" id="IPR046960">
    <property type="entry name" value="PPR_At4g14850-like_plant"/>
</dbReference>
<dbReference type="eggNOG" id="KOG4197">
    <property type="taxonomic scope" value="Eukaryota"/>
</dbReference>
<accession>W1NLS6</accession>
<dbReference type="PANTHER" id="PTHR47926">
    <property type="entry name" value="PENTATRICOPEPTIDE REPEAT-CONTAINING PROTEIN"/>
    <property type="match status" value="1"/>
</dbReference>
<evidence type="ECO:0000313" key="2">
    <source>
        <dbReference type="Proteomes" id="UP000017836"/>
    </source>
</evidence>
<dbReference type="AlphaFoldDB" id="W1NLS6"/>
<dbReference type="Gramene" id="ERM96498">
    <property type="protein sequence ID" value="ERM96498"/>
    <property type="gene ID" value="AMTR_s00001p00260720"/>
</dbReference>
<gene>
    <name evidence="1" type="ORF">AMTR_s00001p00260720</name>
</gene>
<organism evidence="1 2">
    <name type="scientific">Amborella trichopoda</name>
    <dbReference type="NCBI Taxonomy" id="13333"/>
    <lineage>
        <taxon>Eukaryota</taxon>
        <taxon>Viridiplantae</taxon>
        <taxon>Streptophyta</taxon>
        <taxon>Embryophyta</taxon>
        <taxon>Tracheophyta</taxon>
        <taxon>Spermatophyta</taxon>
        <taxon>Magnoliopsida</taxon>
        <taxon>Amborellales</taxon>
        <taxon>Amborellaceae</taxon>
        <taxon>Amborella</taxon>
    </lineage>
</organism>
<dbReference type="InterPro" id="IPR046848">
    <property type="entry name" value="E_motif"/>
</dbReference>
<keyword evidence="2" id="KW-1185">Reference proteome</keyword>
<sequence>MEENEDKPNEITILSILLALQHGLVGLAERVMERVVELGEEFGGDYVLLSNIYAGAGRWSDAERVRRSMEEWNLMKTVGSSNLL</sequence>
<evidence type="ECO:0008006" key="3">
    <source>
        <dbReference type="Google" id="ProtNLM"/>
    </source>
</evidence>
<protein>
    <recommendedName>
        <fullName evidence="3">Pentatricopeptide repeat-containing protein</fullName>
    </recommendedName>
</protein>
<proteinExistence type="predicted"/>
<name>W1NLS6_AMBTC</name>